<gene>
    <name evidence="1" type="ORF">CcCBS67573_g07545</name>
</gene>
<accession>A0A507ESS5</accession>
<protein>
    <submittedName>
        <fullName evidence="1">Uncharacterized protein</fullName>
    </submittedName>
</protein>
<keyword evidence="2" id="KW-1185">Reference proteome</keyword>
<dbReference type="OrthoDB" id="10314639at2759"/>
<evidence type="ECO:0000313" key="1">
    <source>
        <dbReference type="EMBL" id="TPX67299.1"/>
    </source>
</evidence>
<reference evidence="1 2" key="1">
    <citation type="journal article" date="2019" name="Sci. Rep.">
        <title>Comparative genomics of chytrid fungi reveal insights into the obligate biotrophic and pathogenic lifestyle of Synchytrium endobioticum.</title>
        <authorList>
            <person name="van de Vossenberg B.T.L.H."/>
            <person name="Warris S."/>
            <person name="Nguyen H.D.T."/>
            <person name="van Gent-Pelzer M.P.E."/>
            <person name="Joly D.L."/>
            <person name="van de Geest H.C."/>
            <person name="Bonants P.J.M."/>
            <person name="Smith D.S."/>
            <person name="Levesque C.A."/>
            <person name="van der Lee T.A.J."/>
        </authorList>
    </citation>
    <scope>NUCLEOTIDE SEQUENCE [LARGE SCALE GENOMIC DNA]</scope>
    <source>
        <strain evidence="1 2">CBS 675.73</strain>
    </source>
</reference>
<proteinExistence type="predicted"/>
<evidence type="ECO:0000313" key="2">
    <source>
        <dbReference type="Proteomes" id="UP000320333"/>
    </source>
</evidence>
<dbReference type="EMBL" id="QEAP01000403">
    <property type="protein sequence ID" value="TPX67299.1"/>
    <property type="molecule type" value="Genomic_DNA"/>
</dbReference>
<dbReference type="Proteomes" id="UP000320333">
    <property type="component" value="Unassembled WGS sequence"/>
</dbReference>
<sequence length="51" mass="5784">MQQTIWTNSDINLTEGGMDRFAEISEDTNEKCHADIAELSNLLILLKSFVQ</sequence>
<dbReference type="AlphaFoldDB" id="A0A507ESS5"/>
<name>A0A507ESS5_9FUNG</name>
<organism evidence="1 2">
    <name type="scientific">Chytriomyces confervae</name>
    <dbReference type="NCBI Taxonomy" id="246404"/>
    <lineage>
        <taxon>Eukaryota</taxon>
        <taxon>Fungi</taxon>
        <taxon>Fungi incertae sedis</taxon>
        <taxon>Chytridiomycota</taxon>
        <taxon>Chytridiomycota incertae sedis</taxon>
        <taxon>Chytridiomycetes</taxon>
        <taxon>Chytridiales</taxon>
        <taxon>Chytriomycetaceae</taxon>
        <taxon>Chytriomyces</taxon>
    </lineage>
</organism>
<comment type="caution">
    <text evidence="1">The sequence shown here is derived from an EMBL/GenBank/DDBJ whole genome shotgun (WGS) entry which is preliminary data.</text>
</comment>